<name>A0A3N4PYB1_9BACT</name>
<evidence type="ECO:0000313" key="3">
    <source>
        <dbReference type="Proteomes" id="UP000278351"/>
    </source>
</evidence>
<evidence type="ECO:0000313" key="2">
    <source>
        <dbReference type="EMBL" id="RPE12405.1"/>
    </source>
</evidence>
<keyword evidence="1" id="KW-0812">Transmembrane</keyword>
<accession>A0A3N4PYB1</accession>
<comment type="caution">
    <text evidence="2">The sequence shown here is derived from an EMBL/GenBank/DDBJ whole genome shotgun (WGS) entry which is preliminary data.</text>
</comment>
<proteinExistence type="predicted"/>
<feature type="transmembrane region" description="Helical" evidence="1">
    <location>
        <begin position="15"/>
        <end position="36"/>
    </location>
</feature>
<sequence length="59" mass="6783">MKFIKYLESISGVSIYPMASLLIFSVFFLLAAFWALKADKRMMDSISHIPLDNDEPKNQ</sequence>
<gene>
    <name evidence="2" type="ORF">EGT74_02310</name>
</gene>
<evidence type="ECO:0000256" key="1">
    <source>
        <dbReference type="SAM" id="Phobius"/>
    </source>
</evidence>
<organism evidence="2 3">
    <name type="scientific">Chitinophaga lutea</name>
    <dbReference type="NCBI Taxonomy" id="2488634"/>
    <lineage>
        <taxon>Bacteria</taxon>
        <taxon>Pseudomonadati</taxon>
        <taxon>Bacteroidota</taxon>
        <taxon>Chitinophagia</taxon>
        <taxon>Chitinophagales</taxon>
        <taxon>Chitinophagaceae</taxon>
        <taxon>Chitinophaga</taxon>
    </lineage>
</organism>
<protein>
    <submittedName>
        <fullName evidence="2">CcoQ/FixQ family Cbb3-type cytochrome c oxidase assembly chaperone</fullName>
    </submittedName>
</protein>
<dbReference type="AlphaFoldDB" id="A0A3N4PYB1"/>
<reference evidence="2 3" key="1">
    <citation type="submission" date="2018-11" db="EMBL/GenBank/DDBJ databases">
        <title>Chitinophaga lutea sp.nov., isolate from arsenic contaminated soil.</title>
        <authorList>
            <person name="Zong Y."/>
        </authorList>
    </citation>
    <scope>NUCLEOTIDE SEQUENCE [LARGE SCALE GENOMIC DNA]</scope>
    <source>
        <strain evidence="2 3">ZY74</strain>
    </source>
</reference>
<dbReference type="EMBL" id="RPDH01000001">
    <property type="protein sequence ID" value="RPE12405.1"/>
    <property type="molecule type" value="Genomic_DNA"/>
</dbReference>
<dbReference type="RefSeq" id="WP_123844916.1">
    <property type="nucleotide sequence ID" value="NZ_RPDH01000001.1"/>
</dbReference>
<keyword evidence="3" id="KW-1185">Reference proteome</keyword>
<dbReference type="Proteomes" id="UP000278351">
    <property type="component" value="Unassembled WGS sequence"/>
</dbReference>
<keyword evidence="1" id="KW-1133">Transmembrane helix</keyword>
<keyword evidence="1" id="KW-0472">Membrane</keyword>